<keyword evidence="2" id="KW-0732">Signal</keyword>
<feature type="region of interest" description="Disordered" evidence="1">
    <location>
        <begin position="71"/>
        <end position="106"/>
    </location>
</feature>
<protein>
    <submittedName>
        <fullName evidence="3">Uncharacterized protein</fullName>
    </submittedName>
</protein>
<evidence type="ECO:0000313" key="3">
    <source>
        <dbReference type="EMBL" id="MBB4944146.1"/>
    </source>
</evidence>
<organism evidence="3 4">
    <name type="scientific">Streptosporangium album</name>
    <dbReference type="NCBI Taxonomy" id="47479"/>
    <lineage>
        <taxon>Bacteria</taxon>
        <taxon>Bacillati</taxon>
        <taxon>Actinomycetota</taxon>
        <taxon>Actinomycetes</taxon>
        <taxon>Streptosporangiales</taxon>
        <taxon>Streptosporangiaceae</taxon>
        <taxon>Streptosporangium</taxon>
    </lineage>
</organism>
<name>A0A7W7WEH9_9ACTN</name>
<dbReference type="Proteomes" id="UP000534286">
    <property type="component" value="Unassembled WGS sequence"/>
</dbReference>
<evidence type="ECO:0000256" key="2">
    <source>
        <dbReference type="SAM" id="SignalP"/>
    </source>
</evidence>
<evidence type="ECO:0000256" key="1">
    <source>
        <dbReference type="SAM" id="MobiDB-lite"/>
    </source>
</evidence>
<dbReference type="RefSeq" id="WP_184760021.1">
    <property type="nucleotide sequence ID" value="NZ_BAABEK010000040.1"/>
</dbReference>
<feature type="signal peptide" evidence="2">
    <location>
        <begin position="1"/>
        <end position="25"/>
    </location>
</feature>
<dbReference type="AlphaFoldDB" id="A0A7W7WEH9"/>
<sequence length="121" mass="11584">MLSKRVRLALSAGVLGLALTATLTAAANADGAQSGARVVPACESAAVKVTEKDGKLIATVNGKEHEVARAAEVKPADSVPAVAAESGASGSGTDSGSAQAVAASELTPAATVPCGSEAAAE</sequence>
<proteinExistence type="predicted"/>
<dbReference type="EMBL" id="JACHJU010000007">
    <property type="protein sequence ID" value="MBB4944146.1"/>
    <property type="molecule type" value="Genomic_DNA"/>
</dbReference>
<comment type="caution">
    <text evidence="3">The sequence shown here is derived from an EMBL/GenBank/DDBJ whole genome shotgun (WGS) entry which is preliminary data.</text>
</comment>
<gene>
    <name evidence="3" type="ORF">FHR32_008549</name>
</gene>
<reference evidence="3 4" key="1">
    <citation type="submission" date="2020-08" db="EMBL/GenBank/DDBJ databases">
        <title>Sequencing the genomes of 1000 actinobacteria strains.</title>
        <authorList>
            <person name="Klenk H.-P."/>
        </authorList>
    </citation>
    <scope>NUCLEOTIDE SEQUENCE [LARGE SCALE GENOMIC DNA]</scope>
    <source>
        <strain evidence="3 4">DSM 43023</strain>
    </source>
</reference>
<feature type="chain" id="PRO_5039346303" evidence="2">
    <location>
        <begin position="26"/>
        <end position="121"/>
    </location>
</feature>
<keyword evidence="4" id="KW-1185">Reference proteome</keyword>
<evidence type="ECO:0000313" key="4">
    <source>
        <dbReference type="Proteomes" id="UP000534286"/>
    </source>
</evidence>
<feature type="compositionally biased region" description="Low complexity" evidence="1">
    <location>
        <begin position="78"/>
        <end position="100"/>
    </location>
</feature>
<accession>A0A7W7WEH9</accession>